<proteinExistence type="predicted"/>
<accession>A0A1A8X981</accession>
<evidence type="ECO:0000313" key="1">
    <source>
        <dbReference type="EMBL" id="SBT00383.1"/>
    </source>
</evidence>
<dbReference type="Proteomes" id="UP000078546">
    <property type="component" value="Unassembled WGS sequence"/>
</dbReference>
<dbReference type="AlphaFoldDB" id="A0A1A8X981"/>
<organism evidence="1 2">
    <name type="scientific">Plasmodium ovale curtisi</name>
    <dbReference type="NCBI Taxonomy" id="864141"/>
    <lineage>
        <taxon>Eukaryota</taxon>
        <taxon>Sar</taxon>
        <taxon>Alveolata</taxon>
        <taxon>Apicomplexa</taxon>
        <taxon>Aconoidasida</taxon>
        <taxon>Haemosporida</taxon>
        <taxon>Plasmodiidae</taxon>
        <taxon>Plasmodium</taxon>
        <taxon>Plasmodium (Plasmodium)</taxon>
    </lineage>
</organism>
<dbReference type="EMBL" id="FLQV01001885">
    <property type="protein sequence ID" value="SBT00383.1"/>
    <property type="molecule type" value="Genomic_DNA"/>
</dbReference>
<reference evidence="2" key="1">
    <citation type="submission" date="2016-05" db="EMBL/GenBank/DDBJ databases">
        <authorList>
            <person name="Naeem Raeece"/>
        </authorList>
    </citation>
    <scope>NUCLEOTIDE SEQUENCE [LARGE SCALE GENOMIC DNA]</scope>
</reference>
<sequence>MVSKKLFDYKYVHLFSKYKSIFDSANIDGSVYDVLKGEHNKQNTAGGCKYLYYWIYYILTDKKKPPKYISAFYEKLLENYSSYEEDICKSYKESISEVIYENLNKLNDLYDKFYEIEL</sequence>
<gene>
    <name evidence="1" type="ORF">POVCU1_059580</name>
</gene>
<name>A0A1A8X981_PLAOA</name>
<evidence type="ECO:0000313" key="2">
    <source>
        <dbReference type="Proteomes" id="UP000078546"/>
    </source>
</evidence>
<protein>
    <submittedName>
        <fullName evidence="1">PIR Superfamily Protein</fullName>
    </submittedName>
</protein>